<accession>A0A077M5Z2</accession>
<dbReference type="PANTHER" id="PTHR20982:SF3">
    <property type="entry name" value="MITOCHONDRIAL RIBOSOME RECYCLING FACTOR PSEUDO 1"/>
    <property type="match status" value="1"/>
</dbReference>
<evidence type="ECO:0000256" key="3">
    <source>
        <dbReference type="ARBA" id="ARBA00022490"/>
    </source>
</evidence>
<evidence type="ECO:0000313" key="7">
    <source>
        <dbReference type="EMBL" id="CCH80472.1"/>
    </source>
</evidence>
<dbReference type="STRING" id="1194083.BN12_950015"/>
<evidence type="ECO:0000256" key="1">
    <source>
        <dbReference type="ARBA" id="ARBA00004496"/>
    </source>
</evidence>
<dbReference type="InterPro" id="IPR036191">
    <property type="entry name" value="RRF_sf"/>
</dbReference>
<name>A0A077M5Z2_9MICO</name>
<evidence type="ECO:0000256" key="5">
    <source>
        <dbReference type="HAMAP-Rule" id="MF_00040"/>
    </source>
</evidence>
<proteinExistence type="inferred from homology"/>
<feature type="domain" description="Ribosome recycling factor" evidence="6">
    <location>
        <begin position="21"/>
        <end position="183"/>
    </location>
</feature>
<dbReference type="EMBL" id="CAJB01000431">
    <property type="protein sequence ID" value="CCH80472.1"/>
    <property type="molecule type" value="Genomic_DNA"/>
</dbReference>
<dbReference type="FunFam" id="1.10.132.20:FF:000001">
    <property type="entry name" value="Ribosome-recycling factor"/>
    <property type="match status" value="1"/>
</dbReference>
<dbReference type="Gene3D" id="1.10.132.20">
    <property type="entry name" value="Ribosome-recycling factor"/>
    <property type="match status" value="1"/>
</dbReference>
<evidence type="ECO:0000313" key="8">
    <source>
        <dbReference type="Proteomes" id="UP000035721"/>
    </source>
</evidence>
<dbReference type="RefSeq" id="WP_048552546.1">
    <property type="nucleotide sequence ID" value="NZ_HF570958.1"/>
</dbReference>
<dbReference type="NCBIfam" id="TIGR00496">
    <property type="entry name" value="frr"/>
    <property type="match status" value="1"/>
</dbReference>
<comment type="similarity">
    <text evidence="2 5">Belongs to the RRF family.</text>
</comment>
<dbReference type="InterPro" id="IPR023584">
    <property type="entry name" value="Ribosome_recyc_fac_dom"/>
</dbReference>
<gene>
    <name evidence="5 7" type="primary">frr</name>
    <name evidence="7" type="ORF">BN12_950015</name>
</gene>
<sequence length="185" mass="20912">MIDDTLLDAELKMEKAVEVAKEDFAGIRTGRAHPGMFNKVTVDYYGSPTPLQQLASFQTPEARTVLISPYDKSAMPAIEKAVRDSDLGINPSNNGNVIRCILPQLTEERRKEYIRMARSQAEEARVSIRNVRRHAKDAIDRLVKDGEVGEDEGTRAEKELEVTTRRHVDQIDDLLKHKEAELLEV</sequence>
<dbReference type="Pfam" id="PF01765">
    <property type="entry name" value="RRF"/>
    <property type="match status" value="1"/>
</dbReference>
<comment type="function">
    <text evidence="5">Responsible for the release of ribosomes from messenger RNA at the termination of protein biosynthesis. May increase the efficiency of translation by recycling ribosomes from one round of translation to another.</text>
</comment>
<comment type="caution">
    <text evidence="7">The sequence shown here is derived from an EMBL/GenBank/DDBJ whole genome shotgun (WGS) entry which is preliminary data.</text>
</comment>
<reference evidence="7 8" key="1">
    <citation type="journal article" date="2013" name="ISME J.">
        <title>A metabolic model for members of the genus Tetrasphaera involved in enhanced biological phosphorus removal.</title>
        <authorList>
            <person name="Kristiansen R."/>
            <person name="Nguyen H.T.T."/>
            <person name="Saunders A.M."/>
            <person name="Nielsen J.L."/>
            <person name="Wimmer R."/>
            <person name="Le V.Q."/>
            <person name="McIlroy S.J."/>
            <person name="Petrovski S."/>
            <person name="Seviour R.J."/>
            <person name="Calteau A."/>
            <person name="Nielsen K.L."/>
            <person name="Nielsen P.H."/>
        </authorList>
    </citation>
    <scope>NUCLEOTIDE SEQUENCE [LARGE SCALE GENOMIC DNA]</scope>
    <source>
        <strain evidence="7 8">T1-X7</strain>
    </source>
</reference>
<organism evidence="7 8">
    <name type="scientific">Nostocoides japonicum T1-X7</name>
    <dbReference type="NCBI Taxonomy" id="1194083"/>
    <lineage>
        <taxon>Bacteria</taxon>
        <taxon>Bacillati</taxon>
        <taxon>Actinomycetota</taxon>
        <taxon>Actinomycetes</taxon>
        <taxon>Micrococcales</taxon>
        <taxon>Intrasporangiaceae</taxon>
        <taxon>Nostocoides</taxon>
    </lineage>
</organism>
<keyword evidence="3 5" id="KW-0963">Cytoplasm</keyword>
<dbReference type="OrthoDB" id="9804006at2"/>
<protein>
    <recommendedName>
        <fullName evidence="5">Ribosome-recycling factor</fullName>
        <shortName evidence="5">RRF</shortName>
    </recommendedName>
    <alternativeName>
        <fullName evidence="5">Ribosome-releasing factor</fullName>
    </alternativeName>
</protein>
<dbReference type="GO" id="GO:0005737">
    <property type="term" value="C:cytoplasm"/>
    <property type="evidence" value="ECO:0007669"/>
    <property type="project" value="UniProtKB-SubCell"/>
</dbReference>
<keyword evidence="4 5" id="KW-0648">Protein biosynthesis</keyword>
<dbReference type="SUPFAM" id="SSF55194">
    <property type="entry name" value="Ribosome recycling factor, RRF"/>
    <property type="match status" value="1"/>
</dbReference>
<dbReference type="FunFam" id="3.30.1360.40:FF:000001">
    <property type="entry name" value="Ribosome-recycling factor"/>
    <property type="match status" value="1"/>
</dbReference>
<dbReference type="PANTHER" id="PTHR20982">
    <property type="entry name" value="RIBOSOME RECYCLING FACTOR"/>
    <property type="match status" value="1"/>
</dbReference>
<dbReference type="GO" id="GO:0043023">
    <property type="term" value="F:ribosomal large subunit binding"/>
    <property type="evidence" value="ECO:0007669"/>
    <property type="project" value="TreeGrafter"/>
</dbReference>
<dbReference type="GO" id="GO:0006415">
    <property type="term" value="P:translational termination"/>
    <property type="evidence" value="ECO:0007669"/>
    <property type="project" value="UniProtKB-UniRule"/>
</dbReference>
<comment type="subcellular location">
    <subcellularLocation>
        <location evidence="1 5">Cytoplasm</location>
    </subcellularLocation>
</comment>
<dbReference type="Gene3D" id="3.30.1360.40">
    <property type="match status" value="1"/>
</dbReference>
<dbReference type="AlphaFoldDB" id="A0A077M5Z2"/>
<dbReference type="HAMAP" id="MF_00040">
    <property type="entry name" value="RRF"/>
    <property type="match status" value="1"/>
</dbReference>
<dbReference type="InterPro" id="IPR002661">
    <property type="entry name" value="Ribosome_recyc_fac"/>
</dbReference>
<evidence type="ECO:0000256" key="2">
    <source>
        <dbReference type="ARBA" id="ARBA00005912"/>
    </source>
</evidence>
<evidence type="ECO:0000256" key="4">
    <source>
        <dbReference type="ARBA" id="ARBA00022917"/>
    </source>
</evidence>
<keyword evidence="8" id="KW-1185">Reference proteome</keyword>
<dbReference type="CDD" id="cd00520">
    <property type="entry name" value="RRF"/>
    <property type="match status" value="1"/>
</dbReference>
<dbReference type="Proteomes" id="UP000035721">
    <property type="component" value="Unassembled WGS sequence"/>
</dbReference>
<evidence type="ECO:0000259" key="6">
    <source>
        <dbReference type="Pfam" id="PF01765"/>
    </source>
</evidence>